<dbReference type="InterPro" id="IPR014710">
    <property type="entry name" value="RmlC-like_jellyroll"/>
</dbReference>
<protein>
    <submittedName>
        <fullName evidence="4">5-deoxy-glucuronate isomerase</fullName>
        <ecNumber evidence="4">5.3.1.-</ecNumber>
    </submittedName>
</protein>
<keyword evidence="1 4" id="KW-0413">Isomerase</keyword>
<reference evidence="4" key="1">
    <citation type="submission" date="2019-11" db="EMBL/GenBank/DDBJ databases">
        <authorList>
            <person name="Feng L."/>
        </authorList>
    </citation>
    <scope>NUCLEOTIDE SEQUENCE</scope>
    <source>
        <strain evidence="4">CsymbiosumLFYP84</strain>
    </source>
</reference>
<dbReference type="EMBL" id="CACRUA010000017">
    <property type="protein sequence ID" value="VYU10315.1"/>
    <property type="molecule type" value="Genomic_DNA"/>
</dbReference>
<reference evidence="3" key="3">
    <citation type="submission" date="2023-01" db="EMBL/GenBank/DDBJ databases">
        <title>Human gut microbiome strain richness.</title>
        <authorList>
            <person name="Chen-Liaw A."/>
        </authorList>
    </citation>
    <scope>NUCLEOTIDE SEQUENCE</scope>
    <source>
        <strain evidence="3">B1_m1001713B170214d0_201011</strain>
    </source>
</reference>
<evidence type="ECO:0000313" key="3">
    <source>
        <dbReference type="EMBL" id="MDB2001472.1"/>
    </source>
</evidence>
<dbReference type="Gene3D" id="2.60.120.10">
    <property type="entry name" value="Jelly Rolls"/>
    <property type="match status" value="2"/>
</dbReference>
<dbReference type="AlphaFoldDB" id="A0A6N3C2J5"/>
<evidence type="ECO:0000256" key="1">
    <source>
        <dbReference type="ARBA" id="ARBA00023235"/>
    </source>
</evidence>
<dbReference type="Pfam" id="PF04962">
    <property type="entry name" value="KduI"/>
    <property type="match status" value="1"/>
</dbReference>
<dbReference type="GO" id="GO:0019310">
    <property type="term" value="P:inositol catabolic process"/>
    <property type="evidence" value="ECO:0007669"/>
    <property type="project" value="InterPro"/>
</dbReference>
<dbReference type="PANTHER" id="PTHR39193">
    <property type="entry name" value="5-DEOXY-GLUCURONATE ISOMERASE"/>
    <property type="match status" value="1"/>
</dbReference>
<dbReference type="EC" id="5.3.1.-" evidence="4"/>
<evidence type="ECO:0000313" key="4">
    <source>
        <dbReference type="EMBL" id="VYU10315.1"/>
    </source>
</evidence>
<dbReference type="InterPro" id="IPR011051">
    <property type="entry name" value="RmlC_Cupin_sf"/>
</dbReference>
<dbReference type="InterPro" id="IPR021120">
    <property type="entry name" value="KduI/IolB_isomerase"/>
</dbReference>
<dbReference type="EMBL" id="JAQLGM010000040">
    <property type="protein sequence ID" value="MDB2001472.1"/>
    <property type="molecule type" value="Genomic_DNA"/>
</dbReference>
<organism evidence="4">
    <name type="scientific">Clostridium symbiosum</name>
    <name type="common">Bacteroides symbiosus</name>
    <dbReference type="NCBI Taxonomy" id="1512"/>
    <lineage>
        <taxon>Bacteria</taxon>
        <taxon>Bacillati</taxon>
        <taxon>Bacillota</taxon>
        <taxon>Clostridia</taxon>
        <taxon>Lachnospirales</taxon>
        <taxon>Lachnospiraceae</taxon>
        <taxon>Otoolea</taxon>
    </lineage>
</organism>
<dbReference type="Proteomes" id="UP001300871">
    <property type="component" value="Unassembled WGS sequence"/>
</dbReference>
<dbReference type="GeneID" id="57968794"/>
<dbReference type="InterPro" id="IPR024203">
    <property type="entry name" value="Deoxy-glucuronate_isom_IolB"/>
</dbReference>
<reference evidence="2" key="2">
    <citation type="journal article" date="2022" name="Cell Host Microbe">
        <title>Colonization of the live biotherapeutic product VE303 and modulation of the microbiota and metabolites in healthy volunteers.</title>
        <authorList>
            <person name="Dsouza M."/>
            <person name="Menon R."/>
            <person name="Crossette E."/>
            <person name="Bhattarai S.K."/>
            <person name="Schneider J."/>
            <person name="Kim Y.G."/>
            <person name="Reddy S."/>
            <person name="Caballero S."/>
            <person name="Felix C."/>
            <person name="Cornacchione L."/>
            <person name="Hendrickson J."/>
            <person name="Watson A.R."/>
            <person name="Minot S.S."/>
            <person name="Greenfield N."/>
            <person name="Schopf L."/>
            <person name="Szabady R."/>
            <person name="Patarroyo J."/>
            <person name="Smith W."/>
            <person name="Harrison P."/>
            <person name="Kuijper E.J."/>
            <person name="Kelly C.P."/>
            <person name="Olle B."/>
            <person name="Bobilev D."/>
            <person name="Silber J.L."/>
            <person name="Bucci V."/>
            <person name="Roberts B."/>
            <person name="Faith J."/>
            <person name="Norman J.M."/>
        </authorList>
    </citation>
    <scope>NUCLEOTIDE SEQUENCE</scope>
    <source>
        <strain evidence="2">VE303-04</strain>
    </source>
</reference>
<dbReference type="SUPFAM" id="SSF51182">
    <property type="entry name" value="RmlC-like cupins"/>
    <property type="match status" value="1"/>
</dbReference>
<dbReference type="PANTHER" id="PTHR39193:SF1">
    <property type="entry name" value="5-DEOXY-GLUCURONATE ISOMERASE"/>
    <property type="match status" value="1"/>
</dbReference>
<gene>
    <name evidence="4" type="primary">iolB</name>
    <name evidence="4" type="ORF">CSLFYP84_01322</name>
    <name evidence="2" type="ORF">K5I21_20535</name>
    <name evidence="3" type="ORF">PM006_14795</name>
</gene>
<dbReference type="Proteomes" id="UP001203136">
    <property type="component" value="Unassembled WGS sequence"/>
</dbReference>
<accession>A0A6N3C2J5</accession>
<dbReference type="RefSeq" id="WP_009298842.1">
    <property type="nucleotide sequence ID" value="NZ_BAABZD010000006.1"/>
</dbReference>
<proteinExistence type="predicted"/>
<evidence type="ECO:0000313" key="2">
    <source>
        <dbReference type="EMBL" id="MCK0088208.1"/>
    </source>
</evidence>
<dbReference type="EMBL" id="JAINVB010000001">
    <property type="protein sequence ID" value="MCK0088208.1"/>
    <property type="molecule type" value="Genomic_DNA"/>
</dbReference>
<dbReference type="GO" id="GO:0008880">
    <property type="term" value="F:glucuronate isomerase activity"/>
    <property type="evidence" value="ECO:0007669"/>
    <property type="project" value="InterPro"/>
</dbReference>
<sequence length="278" mass="30939">MSNICHDMENWAVQSPEEPGFHAVVTPDKSSCKEAWIYRLNLNKGDSHTLKSGRLEMHPVLCEGAAVLSGNSALEGVRLEKYDSFYIPGETDVIITAQEDCFFYVAAAVCEGYGEIFVRKFDPSLPIGDIHQIHGEGTGRREVMFTLAPQDKASRLLCGFTWGGEGTWTSWPPHQHEADLEEVYCYFDMPKPHFGFHISYLKSADVEEVMAHPVHTGTCVQAPCGYHPTVASPGTQNTYLWVLAGFSHEQRRYDLAVLDPARDGLAVNTPAFRTVKAE</sequence>
<name>A0A6N3C2J5_CLOSY</name>